<reference evidence="1 2" key="1">
    <citation type="journal article" date="2010" name="BMC Genomics">
        <title>Genome comparison of the epiphytic bacteria Erwinia billingiae and E. tasmaniensis with the pear pathogen E. pyrifoliae.</title>
        <authorList>
            <person name="Kube M."/>
            <person name="Migdoll A.M."/>
            <person name="Gehring I."/>
            <person name="Heitmann K."/>
            <person name="Mayer Y."/>
            <person name="Kuhl H."/>
            <person name="Knaust F."/>
            <person name="Geider K."/>
            <person name="Reinhardt R."/>
        </authorList>
    </citation>
    <scope>NUCLEOTIDE SEQUENCE [LARGE SCALE GENOMIC DNA]</scope>
    <source>
        <strain evidence="1 2">Eb661</strain>
    </source>
</reference>
<organism evidence="2">
    <name type="scientific">Erwinia billingiae (strain Eb661)</name>
    <dbReference type="NCBI Taxonomy" id="634500"/>
    <lineage>
        <taxon>Bacteria</taxon>
        <taxon>Pseudomonadati</taxon>
        <taxon>Pseudomonadota</taxon>
        <taxon>Gammaproteobacteria</taxon>
        <taxon>Enterobacterales</taxon>
        <taxon>Erwiniaceae</taxon>
        <taxon>Erwinia</taxon>
    </lineage>
</organism>
<dbReference type="Proteomes" id="UP000008793">
    <property type="component" value="Chromosome"/>
</dbReference>
<accession>D8MLZ4</accession>
<dbReference type="HOGENOM" id="CLU_065818_1_0_6"/>
<dbReference type="GO" id="GO:0006974">
    <property type="term" value="P:DNA damage response"/>
    <property type="evidence" value="ECO:0007669"/>
    <property type="project" value="TreeGrafter"/>
</dbReference>
<name>D8MLZ4_ERWBE</name>
<dbReference type="PANTHER" id="PTHR38785:SF1">
    <property type="entry name" value="HOMOLOG OF VIRK"/>
    <property type="match status" value="1"/>
</dbReference>
<dbReference type="STRING" id="634500.EbC_03470"/>
<dbReference type="EMBL" id="FP236843">
    <property type="protein sequence ID" value="CAX57878.1"/>
    <property type="molecule type" value="Genomic_DNA"/>
</dbReference>
<dbReference type="InterPro" id="IPR007488">
    <property type="entry name" value="DUF535"/>
</dbReference>
<gene>
    <name evidence="1" type="primary">virK</name>
    <name evidence="1" type="ordered locus">EbC_03470</name>
</gene>
<dbReference type="AlphaFoldDB" id="D8MLZ4"/>
<dbReference type="eggNOG" id="COG2990">
    <property type="taxonomic scope" value="Bacteria"/>
</dbReference>
<dbReference type="PANTHER" id="PTHR38785">
    <property type="entry name" value="HOMOLOG OF VIRK"/>
    <property type="match status" value="1"/>
</dbReference>
<evidence type="ECO:0000313" key="2">
    <source>
        <dbReference type="Proteomes" id="UP000008793"/>
    </source>
</evidence>
<sequence>MTDTTLVPHQENSLTFFLSLISGKVKPGKLWYDPEYRIKYLFRSLAWPVATHKMLTAITEEPVMREVLPIQHTLPSKIHRPYLYNGMPMAARTHAIISHYQYVKQLSSLRLRQAMLTQQGVELVNFAGKNGETFTVTLACTGRCEREGEVNLLFRRDGVQLAMLTFAVTTVDGEKVAMIGGIQGAHRDTPHELIREATKACYGLFPKRLLMETLSLICAETGVTKIEAVSDQGHIFRSLRYRLKKRSLFHASYNEFWETLNAQPSGNKLYSLPLSFPRKPLEEIASKKRSEYRKRYDLLDTLREQFSQVIA</sequence>
<dbReference type="Pfam" id="PF04393">
    <property type="entry name" value="DUF535"/>
    <property type="match status" value="1"/>
</dbReference>
<dbReference type="RefSeq" id="WP_013200385.1">
    <property type="nucleotide sequence ID" value="NC_014306.1"/>
</dbReference>
<protein>
    <submittedName>
        <fullName evidence="1">Putative virulence protein</fullName>
    </submittedName>
</protein>
<evidence type="ECO:0000313" key="1">
    <source>
        <dbReference type="EMBL" id="CAX57878.1"/>
    </source>
</evidence>
<keyword evidence="2" id="KW-1185">Reference proteome</keyword>
<dbReference type="KEGG" id="ebi:EbC_03470"/>
<dbReference type="GeneID" id="90510342"/>
<proteinExistence type="predicted"/>